<keyword evidence="2" id="KW-1185">Reference proteome</keyword>
<protein>
    <submittedName>
        <fullName evidence="1">Uncharacterized protein</fullName>
    </submittedName>
</protein>
<proteinExistence type="predicted"/>
<dbReference type="Proteomes" id="UP000790709">
    <property type="component" value="Unassembled WGS sequence"/>
</dbReference>
<evidence type="ECO:0000313" key="1">
    <source>
        <dbReference type="EMBL" id="KAH7928389.1"/>
    </source>
</evidence>
<sequence length="229" mass="25299">MYIAGLSLPFSPTQCVEGIVSLATAQFFFTTFKKMAAVKAVAEAEGGAVRPQTMPTSFLAKIISPIHGLAFFLPPLAYMIGVACNGFHQPQWMLNFSLPDDVVSTHGKVALRGLACFIGLGFAKIMESGVKHLGDQWHVIGRREKPRIVQTGPYAILRHPMYSLVLVQEVLFSVMFWSYIPLYALAITAGAFAIKMPIEENIIQGDASVAAEYREYKKKVPSRVIPYVW</sequence>
<organism evidence="1 2">
    <name type="scientific">Leucogyrophana mollusca</name>
    <dbReference type="NCBI Taxonomy" id="85980"/>
    <lineage>
        <taxon>Eukaryota</taxon>
        <taxon>Fungi</taxon>
        <taxon>Dikarya</taxon>
        <taxon>Basidiomycota</taxon>
        <taxon>Agaricomycotina</taxon>
        <taxon>Agaricomycetes</taxon>
        <taxon>Agaricomycetidae</taxon>
        <taxon>Boletales</taxon>
        <taxon>Boletales incertae sedis</taxon>
        <taxon>Leucogyrophana</taxon>
    </lineage>
</organism>
<gene>
    <name evidence="1" type="ORF">BV22DRAFT_1030686</name>
</gene>
<name>A0ACB8BRT8_9AGAM</name>
<accession>A0ACB8BRT8</accession>
<comment type="caution">
    <text evidence="1">The sequence shown here is derived from an EMBL/GenBank/DDBJ whole genome shotgun (WGS) entry which is preliminary data.</text>
</comment>
<reference evidence="1" key="1">
    <citation type="journal article" date="2021" name="New Phytol.">
        <title>Evolutionary innovations through gain and loss of genes in the ectomycorrhizal Boletales.</title>
        <authorList>
            <person name="Wu G."/>
            <person name="Miyauchi S."/>
            <person name="Morin E."/>
            <person name="Kuo A."/>
            <person name="Drula E."/>
            <person name="Varga T."/>
            <person name="Kohler A."/>
            <person name="Feng B."/>
            <person name="Cao Y."/>
            <person name="Lipzen A."/>
            <person name="Daum C."/>
            <person name="Hundley H."/>
            <person name="Pangilinan J."/>
            <person name="Johnson J."/>
            <person name="Barry K."/>
            <person name="LaButti K."/>
            <person name="Ng V."/>
            <person name="Ahrendt S."/>
            <person name="Min B."/>
            <person name="Choi I.G."/>
            <person name="Park H."/>
            <person name="Plett J.M."/>
            <person name="Magnuson J."/>
            <person name="Spatafora J.W."/>
            <person name="Nagy L.G."/>
            <person name="Henrissat B."/>
            <person name="Grigoriev I.V."/>
            <person name="Yang Z.L."/>
            <person name="Xu J."/>
            <person name="Martin F.M."/>
        </authorList>
    </citation>
    <scope>NUCLEOTIDE SEQUENCE</scope>
    <source>
        <strain evidence="1">KUC20120723A-06</strain>
    </source>
</reference>
<dbReference type="EMBL" id="MU266353">
    <property type="protein sequence ID" value="KAH7928389.1"/>
    <property type="molecule type" value="Genomic_DNA"/>
</dbReference>
<evidence type="ECO:0000313" key="2">
    <source>
        <dbReference type="Proteomes" id="UP000790709"/>
    </source>
</evidence>